<dbReference type="Proteomes" id="UP000074825">
    <property type="component" value="Unassembled WGS sequence"/>
</dbReference>
<dbReference type="AlphaFoldDB" id="A0A0Z8DBI5"/>
<dbReference type="Gene3D" id="3.40.50.150">
    <property type="entry name" value="Vaccinia Virus protein VP39"/>
    <property type="match status" value="1"/>
</dbReference>
<evidence type="ECO:0000313" key="7">
    <source>
        <dbReference type="EMBL" id="CYV70686.1"/>
    </source>
</evidence>
<dbReference type="PIRSF" id="PIRSF000398">
    <property type="entry name" value="M_m6A_EcoRV"/>
    <property type="match status" value="1"/>
</dbReference>
<keyword evidence="3 8" id="KW-0489">Methyltransferase</keyword>
<dbReference type="InterPro" id="IPR023095">
    <property type="entry name" value="Ade_MeTrfase_dom_2"/>
</dbReference>
<dbReference type="Proteomes" id="UP000072933">
    <property type="component" value="Unassembled WGS sequence"/>
</dbReference>
<organism evidence="8 10">
    <name type="scientific">Streptococcus suis</name>
    <dbReference type="NCBI Taxonomy" id="1307"/>
    <lineage>
        <taxon>Bacteria</taxon>
        <taxon>Bacillati</taxon>
        <taxon>Bacillota</taxon>
        <taxon>Bacilli</taxon>
        <taxon>Lactobacillales</taxon>
        <taxon>Streptococcaceae</taxon>
        <taxon>Streptococcus</taxon>
    </lineage>
</organism>
<dbReference type="PANTHER" id="PTHR30481:SF2">
    <property type="entry name" value="SITE-SPECIFIC DNA-METHYLTRANSFERASE (ADENINE-SPECIFIC)"/>
    <property type="match status" value="1"/>
</dbReference>
<evidence type="ECO:0000256" key="6">
    <source>
        <dbReference type="ARBA" id="ARBA00047942"/>
    </source>
</evidence>
<gene>
    <name evidence="7" type="ORF">ERS132370_00885</name>
    <name evidence="8" type="ORF">ERS132444_01744</name>
</gene>
<name>A0A0Z8DBI5_STRSU</name>
<evidence type="ECO:0000256" key="5">
    <source>
        <dbReference type="ARBA" id="ARBA00022691"/>
    </source>
</evidence>
<dbReference type="GO" id="GO:0006298">
    <property type="term" value="P:mismatch repair"/>
    <property type="evidence" value="ECO:0007669"/>
    <property type="project" value="TreeGrafter"/>
</dbReference>
<dbReference type="SUPFAM" id="SSF53335">
    <property type="entry name" value="S-adenosyl-L-methionine-dependent methyltransferases"/>
    <property type="match status" value="1"/>
</dbReference>
<evidence type="ECO:0000256" key="4">
    <source>
        <dbReference type="ARBA" id="ARBA00022679"/>
    </source>
</evidence>
<dbReference type="GO" id="GO:1904047">
    <property type="term" value="F:S-adenosyl-L-methionine binding"/>
    <property type="evidence" value="ECO:0007669"/>
    <property type="project" value="TreeGrafter"/>
</dbReference>
<evidence type="ECO:0000256" key="1">
    <source>
        <dbReference type="ARBA" id="ARBA00006594"/>
    </source>
</evidence>
<protein>
    <recommendedName>
        <fullName evidence="2">site-specific DNA-methyltransferase (adenine-specific)</fullName>
        <ecNumber evidence="2">2.1.1.72</ecNumber>
    </recommendedName>
</protein>
<dbReference type="EC" id="2.1.1.72" evidence="2"/>
<sequence>MDNFSPLRYPGGKNKIYQYVKYLVESNDIDTYIEPFCGGAAVALKLLFNNDVKKIMLNDFDRSIYAMWYSILHNTKDFIKKVKEAEFTIEEWDKQQDIQKNKENVDLLTLGFSTFYLNRTNRSGIIQAGPIGGRSQTGNYKMNCRYNTEVLVKKIESIAKNKNRISLYNIDAVEFIKNNIRRTKRSLTFFDPPYFVKGKQLYTNFYERIDHLELRDTIDEYMSKHKWILTYDFHEDIQNMYSSFEHFSYQLNYSAGNSKKGVEYIFLSQTVSSSRISEFLNIYDNS</sequence>
<keyword evidence="4" id="KW-0808">Transferase</keyword>
<evidence type="ECO:0000313" key="9">
    <source>
        <dbReference type="Proteomes" id="UP000072933"/>
    </source>
</evidence>
<reference evidence="9 10" key="1">
    <citation type="submission" date="2016-02" db="EMBL/GenBank/DDBJ databases">
        <authorList>
            <consortium name="Pathogen Informatics"/>
        </authorList>
    </citation>
    <scope>NUCLEOTIDE SEQUENCE [LARGE SCALE GENOMIC DNA]</scope>
    <source>
        <strain evidence="7 9">LSS8</strain>
        <strain evidence="8 10">LSS82</strain>
    </source>
</reference>
<dbReference type="Gene3D" id="1.10.1020.10">
    <property type="entry name" value="Adenine-specific Methyltransferase, Domain 2"/>
    <property type="match status" value="1"/>
</dbReference>
<evidence type="ECO:0000256" key="3">
    <source>
        <dbReference type="ARBA" id="ARBA00022603"/>
    </source>
</evidence>
<dbReference type="GO" id="GO:0009007">
    <property type="term" value="F:site-specific DNA-methyltransferase (adenine-specific) activity"/>
    <property type="evidence" value="ECO:0007669"/>
    <property type="project" value="UniProtKB-EC"/>
</dbReference>
<dbReference type="Pfam" id="PF02086">
    <property type="entry name" value="MethyltransfD12"/>
    <property type="match status" value="1"/>
</dbReference>
<dbReference type="RefSeq" id="WP_014637554.1">
    <property type="nucleotide sequence ID" value="NZ_CEDN01000002.1"/>
</dbReference>
<dbReference type="EMBL" id="FIIF01000014">
    <property type="protein sequence ID" value="CYV91739.1"/>
    <property type="molecule type" value="Genomic_DNA"/>
</dbReference>
<dbReference type="PRINTS" id="PR00505">
    <property type="entry name" value="D12N6MTFRASE"/>
</dbReference>
<proteinExistence type="inferred from homology"/>
<comment type="catalytic activity">
    <reaction evidence="6">
        <text>a 2'-deoxyadenosine in DNA + S-adenosyl-L-methionine = an N(6)-methyl-2'-deoxyadenosine in DNA + S-adenosyl-L-homocysteine + H(+)</text>
        <dbReference type="Rhea" id="RHEA:15197"/>
        <dbReference type="Rhea" id="RHEA-COMP:12418"/>
        <dbReference type="Rhea" id="RHEA-COMP:12419"/>
        <dbReference type="ChEBI" id="CHEBI:15378"/>
        <dbReference type="ChEBI" id="CHEBI:57856"/>
        <dbReference type="ChEBI" id="CHEBI:59789"/>
        <dbReference type="ChEBI" id="CHEBI:90615"/>
        <dbReference type="ChEBI" id="CHEBI:90616"/>
        <dbReference type="EC" id="2.1.1.72"/>
    </reaction>
</comment>
<keyword evidence="5" id="KW-0949">S-adenosyl-L-methionine</keyword>
<dbReference type="GO" id="GO:0032259">
    <property type="term" value="P:methylation"/>
    <property type="evidence" value="ECO:0007669"/>
    <property type="project" value="UniProtKB-KW"/>
</dbReference>
<evidence type="ECO:0000256" key="2">
    <source>
        <dbReference type="ARBA" id="ARBA00011900"/>
    </source>
</evidence>
<dbReference type="InterPro" id="IPR012263">
    <property type="entry name" value="M_m6A_EcoRV"/>
</dbReference>
<accession>A0A0Z8DBI5</accession>
<evidence type="ECO:0000313" key="10">
    <source>
        <dbReference type="Proteomes" id="UP000074825"/>
    </source>
</evidence>
<dbReference type="PANTHER" id="PTHR30481">
    <property type="entry name" value="DNA ADENINE METHYLASE"/>
    <property type="match status" value="1"/>
</dbReference>
<dbReference type="GO" id="GO:0043565">
    <property type="term" value="F:sequence-specific DNA binding"/>
    <property type="evidence" value="ECO:0007669"/>
    <property type="project" value="TreeGrafter"/>
</dbReference>
<comment type="similarity">
    <text evidence="1">Belongs to the N(4)/N(6)-methyltransferase family.</text>
</comment>
<dbReference type="InterPro" id="IPR029063">
    <property type="entry name" value="SAM-dependent_MTases_sf"/>
</dbReference>
<dbReference type="GO" id="GO:0009307">
    <property type="term" value="P:DNA restriction-modification system"/>
    <property type="evidence" value="ECO:0007669"/>
    <property type="project" value="InterPro"/>
</dbReference>
<dbReference type="InterPro" id="IPR012327">
    <property type="entry name" value="MeTrfase_D12"/>
</dbReference>
<dbReference type="EMBL" id="FIID01000007">
    <property type="protein sequence ID" value="CYV70686.1"/>
    <property type="molecule type" value="Genomic_DNA"/>
</dbReference>
<evidence type="ECO:0000313" key="8">
    <source>
        <dbReference type="EMBL" id="CYV91739.1"/>
    </source>
</evidence>